<sequence>MVGLSGFWCKSISNFLSHTARFTTVAAATCFASAVNCATILCFVELQQKAPNPKENTQPEVLYKSLAELPQSLSVNLFKFSSSLFNRIPSLTISFMYPNTLFASLNCILLGSCINLENRLVECTICTMSGLNDVRYKS</sequence>
<organism evidence="2">
    <name type="scientific">Rhizophora mucronata</name>
    <name type="common">Asiatic mangrove</name>
    <dbReference type="NCBI Taxonomy" id="61149"/>
    <lineage>
        <taxon>Eukaryota</taxon>
        <taxon>Viridiplantae</taxon>
        <taxon>Streptophyta</taxon>
        <taxon>Embryophyta</taxon>
        <taxon>Tracheophyta</taxon>
        <taxon>Spermatophyta</taxon>
        <taxon>Magnoliopsida</taxon>
        <taxon>eudicotyledons</taxon>
        <taxon>Gunneridae</taxon>
        <taxon>Pentapetalae</taxon>
        <taxon>rosids</taxon>
        <taxon>fabids</taxon>
        <taxon>Malpighiales</taxon>
        <taxon>Rhizophoraceae</taxon>
        <taxon>Rhizophora</taxon>
    </lineage>
</organism>
<name>A0A2P2QU01_RHIMU</name>
<accession>A0A2P2QU01</accession>
<dbReference type="EMBL" id="GGEC01090018">
    <property type="protein sequence ID" value="MBX70502.1"/>
    <property type="molecule type" value="Transcribed_RNA"/>
</dbReference>
<evidence type="ECO:0000313" key="2">
    <source>
        <dbReference type="EMBL" id="MBX70502.1"/>
    </source>
</evidence>
<evidence type="ECO:0000256" key="1">
    <source>
        <dbReference type="SAM" id="Phobius"/>
    </source>
</evidence>
<keyword evidence="1" id="KW-0472">Membrane</keyword>
<proteinExistence type="predicted"/>
<dbReference type="AlphaFoldDB" id="A0A2P2QU01"/>
<protein>
    <submittedName>
        <fullName evidence="2">Uncharacterized protein</fullName>
    </submittedName>
</protein>
<feature type="transmembrane region" description="Helical" evidence="1">
    <location>
        <begin position="20"/>
        <end position="44"/>
    </location>
</feature>
<keyword evidence="1" id="KW-1133">Transmembrane helix</keyword>
<keyword evidence="1" id="KW-0812">Transmembrane</keyword>
<reference evidence="2" key="1">
    <citation type="submission" date="2018-02" db="EMBL/GenBank/DDBJ databases">
        <title>Rhizophora mucronata_Transcriptome.</title>
        <authorList>
            <person name="Meera S.P."/>
            <person name="Sreeshan A."/>
            <person name="Augustine A."/>
        </authorList>
    </citation>
    <scope>NUCLEOTIDE SEQUENCE</scope>
    <source>
        <tissue evidence="2">Leaf</tissue>
    </source>
</reference>